<protein>
    <submittedName>
        <fullName evidence="3">Uncharacterized protein</fullName>
    </submittedName>
</protein>
<evidence type="ECO:0000313" key="3">
    <source>
        <dbReference type="EMBL" id="NYJ02854.1"/>
    </source>
</evidence>
<proteinExistence type="predicted"/>
<evidence type="ECO:0000256" key="1">
    <source>
        <dbReference type="SAM" id="MobiDB-lite"/>
    </source>
</evidence>
<dbReference type="Proteomes" id="UP000530424">
    <property type="component" value="Unassembled WGS sequence"/>
</dbReference>
<feature type="region of interest" description="Disordered" evidence="1">
    <location>
        <begin position="213"/>
        <end position="240"/>
    </location>
</feature>
<accession>A0A853C5V8</accession>
<keyword evidence="2" id="KW-0472">Membrane</keyword>
<comment type="caution">
    <text evidence="3">The sequence shown here is derived from an EMBL/GenBank/DDBJ whole genome shotgun (WGS) entry which is preliminary data.</text>
</comment>
<keyword evidence="4" id="KW-1185">Reference proteome</keyword>
<organism evidence="3 4">
    <name type="scientific">Nocardioides thalensis</name>
    <dbReference type="NCBI Taxonomy" id="1914755"/>
    <lineage>
        <taxon>Bacteria</taxon>
        <taxon>Bacillati</taxon>
        <taxon>Actinomycetota</taxon>
        <taxon>Actinomycetes</taxon>
        <taxon>Propionibacteriales</taxon>
        <taxon>Nocardioidaceae</taxon>
        <taxon>Nocardioides</taxon>
    </lineage>
</organism>
<sequence>MIARHPFGDPQTVEISATDGTVQVHWEVGGQDDLTLLGIHLGVLPEDRIMLDGAIVYDEDDGDLVAAAPEFEDYLLDHIGVTADGLDCAGEVTGVGDLTADEGADLSFTCPADAAAATVTVTMLTDLHPAYRTLATGPEGQRAAYSRTQDSHEWALPVTAGDMSTTVAGTSGSGSAATPVSDGGDLGQSAALQMGAVGAVLLILVAGAVALRRRSQRTTPSTPEEGDVRVGTTPARQEVP</sequence>
<evidence type="ECO:0000256" key="2">
    <source>
        <dbReference type="SAM" id="Phobius"/>
    </source>
</evidence>
<dbReference type="EMBL" id="JACCFP010000001">
    <property type="protein sequence ID" value="NYJ02854.1"/>
    <property type="molecule type" value="Genomic_DNA"/>
</dbReference>
<name>A0A853C5V8_9ACTN</name>
<dbReference type="RefSeq" id="WP_179669164.1">
    <property type="nucleotide sequence ID" value="NZ_JACCFP010000001.1"/>
</dbReference>
<keyword evidence="2" id="KW-1133">Transmembrane helix</keyword>
<gene>
    <name evidence="3" type="ORF">HNR19_003552</name>
</gene>
<reference evidence="3 4" key="1">
    <citation type="submission" date="2020-07" db="EMBL/GenBank/DDBJ databases">
        <title>Sequencing the genomes of 1000 actinobacteria strains.</title>
        <authorList>
            <person name="Klenk H.-P."/>
        </authorList>
    </citation>
    <scope>NUCLEOTIDE SEQUENCE [LARGE SCALE GENOMIC DNA]</scope>
    <source>
        <strain evidence="3 4">DSM 103833</strain>
    </source>
</reference>
<evidence type="ECO:0000313" key="4">
    <source>
        <dbReference type="Proteomes" id="UP000530424"/>
    </source>
</evidence>
<feature type="transmembrane region" description="Helical" evidence="2">
    <location>
        <begin position="190"/>
        <end position="211"/>
    </location>
</feature>
<keyword evidence="2" id="KW-0812">Transmembrane</keyword>
<dbReference type="AlphaFoldDB" id="A0A853C5V8"/>